<dbReference type="AlphaFoldDB" id="A0AAV7QEC5"/>
<keyword evidence="3" id="KW-1185">Reference proteome</keyword>
<dbReference type="Proteomes" id="UP001066276">
    <property type="component" value="Chromosome 6"/>
</dbReference>
<feature type="compositionally biased region" description="Polar residues" evidence="1">
    <location>
        <begin position="254"/>
        <end position="263"/>
    </location>
</feature>
<feature type="compositionally biased region" description="Polar residues" evidence="1">
    <location>
        <begin position="186"/>
        <end position="230"/>
    </location>
</feature>
<feature type="region of interest" description="Disordered" evidence="1">
    <location>
        <begin position="27"/>
        <end position="56"/>
    </location>
</feature>
<dbReference type="EMBL" id="JANPWB010000010">
    <property type="protein sequence ID" value="KAJ1137627.1"/>
    <property type="molecule type" value="Genomic_DNA"/>
</dbReference>
<gene>
    <name evidence="2" type="ORF">NDU88_004025</name>
</gene>
<reference evidence="2" key="1">
    <citation type="journal article" date="2022" name="bioRxiv">
        <title>Sequencing and chromosome-scale assembly of the giantPleurodeles waltlgenome.</title>
        <authorList>
            <person name="Brown T."/>
            <person name="Elewa A."/>
            <person name="Iarovenko S."/>
            <person name="Subramanian E."/>
            <person name="Araus A.J."/>
            <person name="Petzold A."/>
            <person name="Susuki M."/>
            <person name="Suzuki K.-i.T."/>
            <person name="Hayashi T."/>
            <person name="Toyoda A."/>
            <person name="Oliveira C."/>
            <person name="Osipova E."/>
            <person name="Leigh N.D."/>
            <person name="Simon A."/>
            <person name="Yun M.H."/>
        </authorList>
    </citation>
    <scope>NUCLEOTIDE SEQUENCE</scope>
    <source>
        <strain evidence="2">20211129_DDA</strain>
        <tissue evidence="2">Liver</tissue>
    </source>
</reference>
<sequence>MTTRSMAAQEGSQGHLELGRMALTAAKERGKGCGKPVPELPAVVDGVPEEEAPEPTREDIAALGDLTDLAGWQVEGGPTREEFCKEQKECPTLEGLRQQGAGEASGDHLIYWENDLLYREPKVPEAGAAHVLLVTQCYRAFLLGLGIPANVTGEEVPALSNPPTEEAHNDDSNFARLDLDDEPGPSGTSGQSVTQAQSHTTTEPAPSGNTTTAPPQHTHTSVPRTCQSAVCSPLQGPQGTPQTQDNQGPGVSGSGHTVQGTEAQDNREAGMTAVCQGEDMPRDPTLQEALTEILGAYQHSHDTLGQIPDNVQENRWLQEGQY</sequence>
<protein>
    <submittedName>
        <fullName evidence="2">Uncharacterized protein</fullName>
    </submittedName>
</protein>
<evidence type="ECO:0000313" key="3">
    <source>
        <dbReference type="Proteomes" id="UP001066276"/>
    </source>
</evidence>
<accession>A0AAV7QEC5</accession>
<evidence type="ECO:0000256" key="1">
    <source>
        <dbReference type="SAM" id="MobiDB-lite"/>
    </source>
</evidence>
<proteinExistence type="predicted"/>
<name>A0AAV7QEC5_PLEWA</name>
<evidence type="ECO:0000313" key="2">
    <source>
        <dbReference type="EMBL" id="KAJ1137627.1"/>
    </source>
</evidence>
<feature type="compositionally biased region" description="Low complexity" evidence="1">
    <location>
        <begin position="233"/>
        <end position="249"/>
    </location>
</feature>
<organism evidence="2 3">
    <name type="scientific">Pleurodeles waltl</name>
    <name type="common">Iberian ribbed newt</name>
    <dbReference type="NCBI Taxonomy" id="8319"/>
    <lineage>
        <taxon>Eukaryota</taxon>
        <taxon>Metazoa</taxon>
        <taxon>Chordata</taxon>
        <taxon>Craniata</taxon>
        <taxon>Vertebrata</taxon>
        <taxon>Euteleostomi</taxon>
        <taxon>Amphibia</taxon>
        <taxon>Batrachia</taxon>
        <taxon>Caudata</taxon>
        <taxon>Salamandroidea</taxon>
        <taxon>Salamandridae</taxon>
        <taxon>Pleurodelinae</taxon>
        <taxon>Pleurodeles</taxon>
    </lineage>
</organism>
<feature type="region of interest" description="Disordered" evidence="1">
    <location>
        <begin position="156"/>
        <end position="268"/>
    </location>
</feature>
<comment type="caution">
    <text evidence="2">The sequence shown here is derived from an EMBL/GenBank/DDBJ whole genome shotgun (WGS) entry which is preliminary data.</text>
</comment>